<evidence type="ECO:0000313" key="4">
    <source>
        <dbReference type="Proteomes" id="UP001063166"/>
    </source>
</evidence>
<gene>
    <name evidence="3" type="ORF">LshimejAT787_0801380</name>
</gene>
<keyword evidence="2" id="KW-0812">Transmembrane</keyword>
<feature type="compositionally biased region" description="Polar residues" evidence="1">
    <location>
        <begin position="348"/>
        <end position="365"/>
    </location>
</feature>
<organism evidence="3 4">
    <name type="scientific">Lyophyllum shimeji</name>
    <name type="common">Hon-shimeji</name>
    <name type="synonym">Tricholoma shimeji</name>
    <dbReference type="NCBI Taxonomy" id="47721"/>
    <lineage>
        <taxon>Eukaryota</taxon>
        <taxon>Fungi</taxon>
        <taxon>Dikarya</taxon>
        <taxon>Basidiomycota</taxon>
        <taxon>Agaricomycotina</taxon>
        <taxon>Agaricomycetes</taxon>
        <taxon>Agaricomycetidae</taxon>
        <taxon>Agaricales</taxon>
        <taxon>Tricholomatineae</taxon>
        <taxon>Lyophyllaceae</taxon>
        <taxon>Lyophyllum</taxon>
    </lineage>
</organism>
<evidence type="ECO:0000256" key="1">
    <source>
        <dbReference type="SAM" id="MobiDB-lite"/>
    </source>
</evidence>
<evidence type="ECO:0000256" key="2">
    <source>
        <dbReference type="SAM" id="Phobius"/>
    </source>
</evidence>
<feature type="compositionally biased region" description="Low complexity" evidence="1">
    <location>
        <begin position="311"/>
        <end position="328"/>
    </location>
</feature>
<reference evidence="3" key="1">
    <citation type="submission" date="2022-07" db="EMBL/GenBank/DDBJ databases">
        <title>The genome of Lyophyllum shimeji provides insight into the initial evolution of ectomycorrhizal fungal genome.</title>
        <authorList>
            <person name="Kobayashi Y."/>
            <person name="Shibata T."/>
            <person name="Hirakawa H."/>
            <person name="Shigenobu S."/>
            <person name="Nishiyama T."/>
            <person name="Yamada A."/>
            <person name="Hasebe M."/>
            <person name="Kawaguchi M."/>
        </authorList>
    </citation>
    <scope>NUCLEOTIDE SEQUENCE</scope>
    <source>
        <strain evidence="3">AT787</strain>
    </source>
</reference>
<feature type="transmembrane region" description="Helical" evidence="2">
    <location>
        <begin position="382"/>
        <end position="408"/>
    </location>
</feature>
<keyword evidence="2" id="KW-1133">Transmembrane helix</keyword>
<keyword evidence="2" id="KW-0472">Membrane</keyword>
<sequence>MPTATSALTTTTYSSRNPLKGTISVTASLSSSSTSTTTTLRTLYKRAAPAFLQRDFPLAQSLIEAAFEILRPPEVIPDVLEEYRRKWDVLRITLECTVHSAPPPPESLPQSLKGNQLLSPQNLLSALYHRSLSLFTPAKDKSNVNPGYLPSQVLLTLIYSSLRLDCPDVGRIMIEEWLSWRDVPFPGPQDGETTASGYEKVLELYCLQILPKLEQWDYAREFLEYEGELCASVQECLKTTLKSMQTTALSSPQSQHVASLSPVAAEASFRASSPAPSTSSSSSSLSTTSTNTVVPSTARGAQHSHTTAIPSTSTNGSTTSLSSDSTATPRSASRRPVLKSRSRESSSTPVSAHISSLPRSSPQTAALTPPGFNVYSLVKAALAPYLTTSSISTFFLLFIAFPLVSLLLRARNRSRRPLAGPRRIHSNADVVRRRLKGAGELGFVGRAWGEVVRARNGIFRVCTAELFFVPPCTST</sequence>
<dbReference type="EMBL" id="BRPK01000008">
    <property type="protein sequence ID" value="GLB40267.1"/>
    <property type="molecule type" value="Genomic_DNA"/>
</dbReference>
<proteinExistence type="predicted"/>
<dbReference type="OrthoDB" id="3981028at2759"/>
<feature type="region of interest" description="Disordered" evidence="1">
    <location>
        <begin position="271"/>
        <end position="365"/>
    </location>
</feature>
<protein>
    <submittedName>
        <fullName evidence="3">Uncharacterized protein</fullName>
    </submittedName>
</protein>
<accession>A0A9P3PPI4</accession>
<keyword evidence="4" id="KW-1185">Reference proteome</keyword>
<feature type="compositionally biased region" description="Low complexity" evidence="1">
    <location>
        <begin position="271"/>
        <end position="298"/>
    </location>
</feature>
<dbReference type="AlphaFoldDB" id="A0A9P3PPI4"/>
<comment type="caution">
    <text evidence="3">The sequence shown here is derived from an EMBL/GenBank/DDBJ whole genome shotgun (WGS) entry which is preliminary data.</text>
</comment>
<dbReference type="Proteomes" id="UP001063166">
    <property type="component" value="Unassembled WGS sequence"/>
</dbReference>
<name>A0A9P3PPI4_LYOSH</name>
<evidence type="ECO:0000313" key="3">
    <source>
        <dbReference type="EMBL" id="GLB40267.1"/>
    </source>
</evidence>